<dbReference type="EMBL" id="JBHSPR010000020">
    <property type="protein sequence ID" value="MFC6019506.1"/>
    <property type="molecule type" value="Genomic_DNA"/>
</dbReference>
<sequence>MTHSTAPAGADGLATAMVARVAAGELPGLVTLVARGDDVRVDPIGTLTFGGTVPMRRDTIFRIGSMTKPVLGVATMMLVEDGRLALDEPIDRLLPELAGQGVLRRLDGPLDDTVPAHRPTTVEDLLTFRMGFGLIFEPSFQPPYPVVAATDERQLRIGPPDPRTPHDPDEWIRQFGTLPLLHQPGERWEYDSAALVLGVLVARAAGQSLPDFFRARIFAPLGMTETGFSLPTGDLDRLPGYYATDPETGALAEQKLSMPGEWAEPPVFPSGAAGLVSTVDDYLAFARMLLHRGVHRGERLLSERSVELITTNHLTPEQIAGGGPVLDGQGWGYCLAVSTVPDEVSPVPGRYGWDGGYGTSWFNDPHRDLIAIALTQTVDFLFNGGLTEFQRLA</sequence>
<dbReference type="Gene3D" id="3.40.710.10">
    <property type="entry name" value="DD-peptidase/beta-lactamase superfamily"/>
    <property type="match status" value="1"/>
</dbReference>
<keyword evidence="3" id="KW-1185">Reference proteome</keyword>
<dbReference type="InterPro" id="IPR001466">
    <property type="entry name" value="Beta-lactam-related"/>
</dbReference>
<accession>A0ABW1KCI6</accession>
<keyword evidence="2" id="KW-0378">Hydrolase</keyword>
<proteinExistence type="predicted"/>
<dbReference type="PANTHER" id="PTHR43283:SF3">
    <property type="entry name" value="BETA-LACTAMASE FAMILY PROTEIN (AFU_ORTHOLOGUE AFUA_5G07500)"/>
    <property type="match status" value="1"/>
</dbReference>
<dbReference type="RefSeq" id="WP_377425509.1">
    <property type="nucleotide sequence ID" value="NZ_JBHSPR010000020.1"/>
</dbReference>
<dbReference type="InterPro" id="IPR012338">
    <property type="entry name" value="Beta-lactam/transpept-like"/>
</dbReference>
<dbReference type="InterPro" id="IPR050789">
    <property type="entry name" value="Diverse_Enzym_Activities"/>
</dbReference>
<dbReference type="EC" id="3.-.-.-" evidence="2"/>
<organism evidence="2 3">
    <name type="scientific">Plantactinospora solaniradicis</name>
    <dbReference type="NCBI Taxonomy" id="1723736"/>
    <lineage>
        <taxon>Bacteria</taxon>
        <taxon>Bacillati</taxon>
        <taxon>Actinomycetota</taxon>
        <taxon>Actinomycetes</taxon>
        <taxon>Micromonosporales</taxon>
        <taxon>Micromonosporaceae</taxon>
        <taxon>Plantactinospora</taxon>
    </lineage>
</organism>
<dbReference type="GO" id="GO:0016787">
    <property type="term" value="F:hydrolase activity"/>
    <property type="evidence" value="ECO:0007669"/>
    <property type="project" value="UniProtKB-KW"/>
</dbReference>
<evidence type="ECO:0000259" key="1">
    <source>
        <dbReference type="Pfam" id="PF00144"/>
    </source>
</evidence>
<name>A0ABW1KCI6_9ACTN</name>
<dbReference type="SUPFAM" id="SSF56601">
    <property type="entry name" value="beta-lactamase/transpeptidase-like"/>
    <property type="match status" value="1"/>
</dbReference>
<dbReference type="Pfam" id="PF00144">
    <property type="entry name" value="Beta-lactamase"/>
    <property type="match status" value="1"/>
</dbReference>
<dbReference type="Proteomes" id="UP001596203">
    <property type="component" value="Unassembled WGS sequence"/>
</dbReference>
<feature type="domain" description="Beta-lactamase-related" evidence="1">
    <location>
        <begin position="16"/>
        <end position="379"/>
    </location>
</feature>
<comment type="caution">
    <text evidence="2">The sequence shown here is derived from an EMBL/GenBank/DDBJ whole genome shotgun (WGS) entry which is preliminary data.</text>
</comment>
<dbReference type="PANTHER" id="PTHR43283">
    <property type="entry name" value="BETA-LACTAMASE-RELATED"/>
    <property type="match status" value="1"/>
</dbReference>
<evidence type="ECO:0000313" key="3">
    <source>
        <dbReference type="Proteomes" id="UP001596203"/>
    </source>
</evidence>
<reference evidence="3" key="1">
    <citation type="journal article" date="2019" name="Int. J. Syst. Evol. Microbiol.">
        <title>The Global Catalogue of Microorganisms (GCM) 10K type strain sequencing project: providing services to taxonomists for standard genome sequencing and annotation.</title>
        <authorList>
            <consortium name="The Broad Institute Genomics Platform"/>
            <consortium name="The Broad Institute Genome Sequencing Center for Infectious Disease"/>
            <person name="Wu L."/>
            <person name="Ma J."/>
        </authorList>
    </citation>
    <scope>NUCLEOTIDE SEQUENCE [LARGE SCALE GENOMIC DNA]</scope>
    <source>
        <strain evidence="3">ZS-35-S2</strain>
    </source>
</reference>
<gene>
    <name evidence="2" type="ORF">ACFP2T_25270</name>
</gene>
<protein>
    <submittedName>
        <fullName evidence="2">Serine hydrolase domain-containing protein</fullName>
        <ecNumber evidence="2">3.-.-.-</ecNumber>
    </submittedName>
</protein>
<evidence type="ECO:0000313" key="2">
    <source>
        <dbReference type="EMBL" id="MFC6019506.1"/>
    </source>
</evidence>